<evidence type="ECO:0000313" key="4">
    <source>
        <dbReference type="RefSeq" id="XP_028155299.1"/>
    </source>
</evidence>
<feature type="domain" description="AMP-binding enzyme C-terminal" evidence="3">
    <location>
        <begin position="81"/>
        <end position="157"/>
    </location>
</feature>
<dbReference type="Gene3D" id="3.30.300.30">
    <property type="match status" value="1"/>
</dbReference>
<dbReference type="InParanoid" id="A0A6P7H186"/>
<dbReference type="RefSeq" id="XP_028155299.1">
    <property type="nucleotide sequence ID" value="XM_028299498.1"/>
</dbReference>
<comment type="similarity">
    <text evidence="1">Belongs to the ATP-dependent AMP-binding enzyme family.</text>
</comment>
<dbReference type="GO" id="GO:0016405">
    <property type="term" value="F:CoA-ligase activity"/>
    <property type="evidence" value="ECO:0007669"/>
    <property type="project" value="TreeGrafter"/>
</dbReference>
<dbReference type="SUPFAM" id="SSF56801">
    <property type="entry name" value="Acetyl-CoA synthetase-like"/>
    <property type="match status" value="1"/>
</dbReference>
<evidence type="ECO:0000259" key="3">
    <source>
        <dbReference type="Pfam" id="PF13193"/>
    </source>
</evidence>
<name>A0A6P7H186_DIAVI</name>
<evidence type="ECO:0000256" key="1">
    <source>
        <dbReference type="ARBA" id="ARBA00006432"/>
    </source>
</evidence>
<sequence length="170" mass="19514">VVDINSEEVLGPNRRGELRLKWEGYLMNGYFKMDTSSAYDTDGYFRTGDVVYYDEDECFYIENRIKEIFKYRGWHILPAVIENVLMSHPAVKEAAVVGVPHELDGEHPRAFVVLIPGYNRSCTKEIESFINEKVADSQKLRGGVWVIDSIPKTATGKIKRTYLQNFKVSN</sequence>
<accession>A0A6P7H186</accession>
<feature type="non-terminal residue" evidence="4">
    <location>
        <position position="1"/>
    </location>
</feature>
<evidence type="ECO:0000256" key="2">
    <source>
        <dbReference type="ARBA" id="ARBA00022598"/>
    </source>
</evidence>
<dbReference type="PANTHER" id="PTHR24096:SF149">
    <property type="entry name" value="AMP-BINDING DOMAIN-CONTAINING PROTEIN-RELATED"/>
    <property type="match status" value="1"/>
</dbReference>
<dbReference type="InterPro" id="IPR045851">
    <property type="entry name" value="AMP-bd_C_sf"/>
</dbReference>
<dbReference type="Gene3D" id="3.40.50.12780">
    <property type="entry name" value="N-terminal domain of ligase-like"/>
    <property type="match status" value="1"/>
</dbReference>
<dbReference type="Pfam" id="PF13193">
    <property type="entry name" value="AMP-binding_C"/>
    <property type="match status" value="1"/>
</dbReference>
<dbReference type="InterPro" id="IPR025110">
    <property type="entry name" value="AMP-bd_C"/>
</dbReference>
<dbReference type="PANTHER" id="PTHR24096">
    <property type="entry name" value="LONG-CHAIN-FATTY-ACID--COA LIGASE"/>
    <property type="match status" value="1"/>
</dbReference>
<dbReference type="AlphaFoldDB" id="A0A6P7H186"/>
<organism evidence="4">
    <name type="scientific">Diabrotica virgifera virgifera</name>
    <name type="common">western corn rootworm</name>
    <dbReference type="NCBI Taxonomy" id="50390"/>
    <lineage>
        <taxon>Eukaryota</taxon>
        <taxon>Metazoa</taxon>
        <taxon>Ecdysozoa</taxon>
        <taxon>Arthropoda</taxon>
        <taxon>Hexapoda</taxon>
        <taxon>Insecta</taxon>
        <taxon>Pterygota</taxon>
        <taxon>Neoptera</taxon>
        <taxon>Endopterygota</taxon>
        <taxon>Coleoptera</taxon>
        <taxon>Polyphaga</taxon>
        <taxon>Cucujiformia</taxon>
        <taxon>Chrysomeloidea</taxon>
        <taxon>Chrysomelidae</taxon>
        <taxon>Galerucinae</taxon>
        <taxon>Diabroticina</taxon>
        <taxon>Diabroticites</taxon>
        <taxon>Diabrotica</taxon>
    </lineage>
</organism>
<reference evidence="4" key="1">
    <citation type="submission" date="2025-08" db="UniProtKB">
        <authorList>
            <consortium name="RefSeq"/>
        </authorList>
    </citation>
    <scope>IDENTIFICATION</scope>
    <source>
        <tissue evidence="4">Whole insect</tissue>
    </source>
</reference>
<gene>
    <name evidence="4" type="primary">LOC114349088</name>
</gene>
<proteinExistence type="inferred from homology"/>
<protein>
    <submittedName>
        <fullName evidence="4">Luciferin 4-monooxygenase-like</fullName>
    </submittedName>
</protein>
<keyword evidence="2" id="KW-0436">Ligase</keyword>
<dbReference type="InterPro" id="IPR042099">
    <property type="entry name" value="ANL_N_sf"/>
</dbReference>